<protein>
    <submittedName>
        <fullName evidence="1">Uncharacterized protein</fullName>
    </submittedName>
</protein>
<dbReference type="Proteomes" id="UP001458946">
    <property type="component" value="Unassembled WGS sequence"/>
</dbReference>
<proteinExistence type="predicted"/>
<keyword evidence="2" id="KW-1185">Reference proteome</keyword>
<dbReference type="RefSeq" id="WP_353542430.1">
    <property type="nucleotide sequence ID" value="NZ_BAABRN010000023.1"/>
</dbReference>
<accession>A0ABP9VB27</accession>
<dbReference type="EMBL" id="BAABRN010000023">
    <property type="protein sequence ID" value="GAA5502464.1"/>
    <property type="molecule type" value="Genomic_DNA"/>
</dbReference>
<evidence type="ECO:0000313" key="2">
    <source>
        <dbReference type="Proteomes" id="UP001458946"/>
    </source>
</evidence>
<comment type="caution">
    <text evidence="1">The sequence shown here is derived from an EMBL/GenBank/DDBJ whole genome shotgun (WGS) entry which is preliminary data.</text>
</comment>
<sequence>MSDKAHLLKVIDNARPELSTLVEHVLYLPKLCPATLNPKAGSTLTLRYAAGAKLLELFSLDTYIDAFVGDQVVRDMELFVQTVAADAAALLGHEVTAYADVQFNRLRQGQKITVVAGRI</sequence>
<dbReference type="Gene3D" id="3.30.1130.10">
    <property type="match status" value="1"/>
</dbReference>
<organism evidence="1 2">
    <name type="scientific">Deinococcus xinjiangensis</name>
    <dbReference type="NCBI Taxonomy" id="457454"/>
    <lineage>
        <taxon>Bacteria</taxon>
        <taxon>Thermotogati</taxon>
        <taxon>Deinococcota</taxon>
        <taxon>Deinococci</taxon>
        <taxon>Deinococcales</taxon>
        <taxon>Deinococcaceae</taxon>
        <taxon>Deinococcus</taxon>
    </lineage>
</organism>
<name>A0ABP9VB27_9DEIO</name>
<reference evidence="1 2" key="1">
    <citation type="submission" date="2024-02" db="EMBL/GenBank/DDBJ databases">
        <title>Deinococcus xinjiangensis NBRC 107630.</title>
        <authorList>
            <person name="Ichikawa N."/>
            <person name="Katano-Makiyama Y."/>
            <person name="Hidaka K."/>
        </authorList>
    </citation>
    <scope>NUCLEOTIDE SEQUENCE [LARGE SCALE GENOMIC DNA]</scope>
    <source>
        <strain evidence="1 2">NBRC 107630</strain>
    </source>
</reference>
<evidence type="ECO:0000313" key="1">
    <source>
        <dbReference type="EMBL" id="GAA5502464.1"/>
    </source>
</evidence>
<gene>
    <name evidence="1" type="ORF">Dxin01_02208</name>
</gene>
<dbReference type="InterPro" id="IPR043133">
    <property type="entry name" value="GTP-CH-I_C/QueF"/>
</dbReference>